<gene>
    <name evidence="2" type="ORF">H6X83_01195</name>
</gene>
<name>A0A7G9WLI8_9FIRM</name>
<proteinExistence type="predicted"/>
<evidence type="ECO:0000256" key="1">
    <source>
        <dbReference type="SAM" id="Phobius"/>
    </source>
</evidence>
<dbReference type="AlphaFoldDB" id="A0A7G9WLI8"/>
<dbReference type="EMBL" id="CP060696">
    <property type="protein sequence ID" value="QNO19550.1"/>
    <property type="molecule type" value="Genomic_DNA"/>
</dbReference>
<keyword evidence="1" id="KW-0812">Transmembrane</keyword>
<feature type="transmembrane region" description="Helical" evidence="1">
    <location>
        <begin position="31"/>
        <end position="55"/>
    </location>
</feature>
<reference evidence="2 3" key="1">
    <citation type="submission" date="2020-08" db="EMBL/GenBank/DDBJ databases">
        <authorList>
            <person name="Ren C."/>
            <person name="Gu Y."/>
            <person name="Xu Y."/>
        </authorList>
    </citation>
    <scope>NUCLEOTIDE SEQUENCE [LARGE SCALE GENOMIC DNA]</scope>
    <source>
        <strain evidence="2 3">LBM18003</strain>
    </source>
</reference>
<organism evidence="2 3">
    <name type="scientific">Caproicibacterium amylolyticum</name>
    <dbReference type="NCBI Taxonomy" id="2766537"/>
    <lineage>
        <taxon>Bacteria</taxon>
        <taxon>Bacillati</taxon>
        <taxon>Bacillota</taxon>
        <taxon>Clostridia</taxon>
        <taxon>Eubacteriales</taxon>
        <taxon>Oscillospiraceae</taxon>
        <taxon>Caproicibacterium</taxon>
    </lineage>
</organism>
<protein>
    <recommendedName>
        <fullName evidence="4">Oxaloacetate decarboxylase, gamma chain</fullName>
    </recommendedName>
</protein>
<keyword evidence="1" id="KW-0472">Membrane</keyword>
<evidence type="ECO:0000313" key="3">
    <source>
        <dbReference type="Proteomes" id="UP000516046"/>
    </source>
</evidence>
<dbReference type="KEGG" id="caml:H6X83_01195"/>
<keyword evidence="1" id="KW-1133">Transmembrane helix</keyword>
<sequence length="71" mass="7690">MHAVLGVFAALPLDFKSIMGTVKISELISSLWLMLQGMAGIFIVMLIIFAVIVILGKVTGKKKADEGKEQE</sequence>
<keyword evidence="3" id="KW-1185">Reference proteome</keyword>
<dbReference type="Proteomes" id="UP000516046">
    <property type="component" value="Chromosome"/>
</dbReference>
<evidence type="ECO:0008006" key="4">
    <source>
        <dbReference type="Google" id="ProtNLM"/>
    </source>
</evidence>
<dbReference type="RefSeq" id="WP_212507374.1">
    <property type="nucleotide sequence ID" value="NZ_CP060696.1"/>
</dbReference>
<accession>A0A7G9WLI8</accession>
<evidence type="ECO:0000313" key="2">
    <source>
        <dbReference type="EMBL" id="QNO19550.1"/>
    </source>
</evidence>